<keyword evidence="2" id="KW-0732">Signal</keyword>
<reference evidence="4" key="1">
    <citation type="submission" date="2024-03" db="EMBL/GenBank/DDBJ databases">
        <title>WGS assembly of Saponaria officinalis var. Norfolk2.</title>
        <authorList>
            <person name="Jenkins J."/>
            <person name="Shu S."/>
            <person name="Grimwood J."/>
            <person name="Barry K."/>
            <person name="Goodstein D."/>
            <person name="Schmutz J."/>
            <person name="Leebens-Mack J."/>
            <person name="Osbourn A."/>
        </authorList>
    </citation>
    <scope>NUCLEOTIDE SEQUENCE [LARGE SCALE GENOMIC DNA]</scope>
    <source>
        <strain evidence="4">JIC</strain>
    </source>
</reference>
<evidence type="ECO:0000259" key="3">
    <source>
        <dbReference type="PROSITE" id="PS50095"/>
    </source>
</evidence>
<evidence type="ECO:0000256" key="2">
    <source>
        <dbReference type="SAM" id="SignalP"/>
    </source>
</evidence>
<dbReference type="InterPro" id="IPR001024">
    <property type="entry name" value="PLAT/LH2_dom"/>
</dbReference>
<evidence type="ECO:0000313" key="4">
    <source>
        <dbReference type="EMBL" id="KAK9669626.1"/>
    </source>
</evidence>
<dbReference type="PROSITE" id="PS50095">
    <property type="entry name" value="PLAT"/>
    <property type="match status" value="1"/>
</dbReference>
<accession>A0AAW1GXY2</accession>
<dbReference type="SUPFAM" id="SSF49723">
    <property type="entry name" value="Lipase/lipooxygenase domain (PLAT/LH2 domain)"/>
    <property type="match status" value="1"/>
</dbReference>
<name>A0AAW1GXY2_SAPOF</name>
<dbReference type="PANTHER" id="PTHR31718:SF0">
    <property type="entry name" value="PLAT DOMAIN-CONTAINING PROTEIN 2"/>
    <property type="match status" value="1"/>
</dbReference>
<evidence type="ECO:0000313" key="5">
    <source>
        <dbReference type="Proteomes" id="UP001443914"/>
    </source>
</evidence>
<protein>
    <recommendedName>
        <fullName evidence="3">PLAT domain-containing protein</fullName>
    </recommendedName>
</protein>
<feature type="chain" id="PRO_5043553413" description="PLAT domain-containing protein" evidence="2">
    <location>
        <begin position="23"/>
        <end position="184"/>
    </location>
</feature>
<gene>
    <name evidence="4" type="ORF">RND81_13G144800</name>
</gene>
<dbReference type="Pfam" id="PF01477">
    <property type="entry name" value="PLAT"/>
    <property type="match status" value="1"/>
</dbReference>
<feature type="signal peptide" evidence="2">
    <location>
        <begin position="1"/>
        <end position="22"/>
    </location>
</feature>
<dbReference type="EMBL" id="JBDFQZ010000013">
    <property type="protein sequence ID" value="KAK9669626.1"/>
    <property type="molecule type" value="Genomic_DNA"/>
</dbReference>
<dbReference type="Proteomes" id="UP001443914">
    <property type="component" value="Unassembled WGS sequence"/>
</dbReference>
<feature type="domain" description="PLAT" evidence="3">
    <location>
        <begin position="25"/>
        <end position="150"/>
    </location>
</feature>
<sequence length="184" mass="20376">MAKLAAFTCLTLLLTLALLAFSDDCVYVIQLKTGDVPDAGTDATVTLRVYDEHGNGIADPDLWSDGLMGKDHDYFERNNLDMFGFKFGCLGSKVCNMELSHNNGGSQPGWYVSYLQVTTVWPNGCTQTMFPIDQWLALDEYPYSLSVIKNLCSSSQLNSNRPLNHSLLHLPTSASLKKTKKDNI</sequence>
<dbReference type="Gene3D" id="2.60.60.20">
    <property type="entry name" value="PLAT/LH2 domain"/>
    <property type="match status" value="1"/>
</dbReference>
<dbReference type="PANTHER" id="PTHR31718">
    <property type="entry name" value="PLAT DOMAIN-CONTAINING PROTEIN"/>
    <property type="match status" value="1"/>
</dbReference>
<evidence type="ECO:0000256" key="1">
    <source>
        <dbReference type="PROSITE-ProRule" id="PRU00152"/>
    </source>
</evidence>
<proteinExistence type="predicted"/>
<organism evidence="4 5">
    <name type="scientific">Saponaria officinalis</name>
    <name type="common">Common soapwort</name>
    <name type="synonym">Lychnis saponaria</name>
    <dbReference type="NCBI Taxonomy" id="3572"/>
    <lineage>
        <taxon>Eukaryota</taxon>
        <taxon>Viridiplantae</taxon>
        <taxon>Streptophyta</taxon>
        <taxon>Embryophyta</taxon>
        <taxon>Tracheophyta</taxon>
        <taxon>Spermatophyta</taxon>
        <taxon>Magnoliopsida</taxon>
        <taxon>eudicotyledons</taxon>
        <taxon>Gunneridae</taxon>
        <taxon>Pentapetalae</taxon>
        <taxon>Caryophyllales</taxon>
        <taxon>Caryophyllaceae</taxon>
        <taxon>Caryophylleae</taxon>
        <taxon>Saponaria</taxon>
    </lineage>
</organism>
<keyword evidence="5" id="KW-1185">Reference proteome</keyword>
<dbReference type="InterPro" id="IPR036392">
    <property type="entry name" value="PLAT/LH2_dom_sf"/>
</dbReference>
<comment type="caution">
    <text evidence="4">The sequence shown here is derived from an EMBL/GenBank/DDBJ whole genome shotgun (WGS) entry which is preliminary data.</text>
</comment>
<comment type="caution">
    <text evidence="1">Lacks conserved residue(s) required for the propagation of feature annotation.</text>
</comment>
<dbReference type="AlphaFoldDB" id="A0AAW1GXY2"/>